<feature type="domain" description="ATPase AAA-type core" evidence="1">
    <location>
        <begin position="23"/>
        <end position="345"/>
    </location>
</feature>
<evidence type="ECO:0000259" key="1">
    <source>
        <dbReference type="Pfam" id="PF13304"/>
    </source>
</evidence>
<dbReference type="Pfam" id="PF13304">
    <property type="entry name" value="AAA_21"/>
    <property type="match status" value="1"/>
</dbReference>
<dbReference type="GO" id="GO:0016887">
    <property type="term" value="F:ATP hydrolysis activity"/>
    <property type="evidence" value="ECO:0007669"/>
    <property type="project" value="InterPro"/>
</dbReference>
<dbReference type="PANTHER" id="PTHR32182:SF25">
    <property type="entry name" value="SLR1056 PROTEIN"/>
    <property type="match status" value="1"/>
</dbReference>
<dbReference type="SUPFAM" id="SSF52540">
    <property type="entry name" value="P-loop containing nucleoside triphosphate hydrolases"/>
    <property type="match status" value="1"/>
</dbReference>
<dbReference type="FunFam" id="3.40.50.300:FF:002534">
    <property type="entry name" value="Putative RecF protein"/>
    <property type="match status" value="1"/>
</dbReference>
<organism evidence="2 3">
    <name type="scientific">Andreprevotia lacus DSM 23236</name>
    <dbReference type="NCBI Taxonomy" id="1121001"/>
    <lineage>
        <taxon>Bacteria</taxon>
        <taxon>Pseudomonadati</taxon>
        <taxon>Pseudomonadota</taxon>
        <taxon>Betaproteobacteria</taxon>
        <taxon>Neisseriales</taxon>
        <taxon>Chitinibacteraceae</taxon>
        <taxon>Andreprevotia</taxon>
    </lineage>
</organism>
<gene>
    <name evidence="2" type="ORF">SAMN02745857_02095</name>
</gene>
<dbReference type="InterPro" id="IPR003959">
    <property type="entry name" value="ATPase_AAA_core"/>
</dbReference>
<protein>
    <submittedName>
        <fullName evidence="2">Predicted ATPase</fullName>
    </submittedName>
</protein>
<evidence type="ECO:0000313" key="2">
    <source>
        <dbReference type="EMBL" id="SMC25263.1"/>
    </source>
</evidence>
<dbReference type="EMBL" id="FWXD01000011">
    <property type="protein sequence ID" value="SMC25263.1"/>
    <property type="molecule type" value="Genomic_DNA"/>
</dbReference>
<dbReference type="GO" id="GO:0000731">
    <property type="term" value="P:DNA synthesis involved in DNA repair"/>
    <property type="evidence" value="ECO:0007669"/>
    <property type="project" value="TreeGrafter"/>
</dbReference>
<dbReference type="InterPro" id="IPR027417">
    <property type="entry name" value="P-loop_NTPase"/>
</dbReference>
<accession>A0A1W1XMT5</accession>
<evidence type="ECO:0000313" key="3">
    <source>
        <dbReference type="Proteomes" id="UP000192761"/>
    </source>
</evidence>
<dbReference type="OrthoDB" id="104167at2"/>
<dbReference type="GO" id="GO:0005524">
    <property type="term" value="F:ATP binding"/>
    <property type="evidence" value="ECO:0007669"/>
    <property type="project" value="InterPro"/>
</dbReference>
<dbReference type="STRING" id="1121001.SAMN02745857_02095"/>
<dbReference type="PANTHER" id="PTHR32182">
    <property type="entry name" value="DNA REPLICATION AND REPAIR PROTEIN RECF"/>
    <property type="match status" value="1"/>
</dbReference>
<dbReference type="GO" id="GO:0006302">
    <property type="term" value="P:double-strand break repair"/>
    <property type="evidence" value="ECO:0007669"/>
    <property type="project" value="TreeGrafter"/>
</dbReference>
<dbReference type="Proteomes" id="UP000192761">
    <property type="component" value="Unassembled WGS sequence"/>
</dbReference>
<proteinExistence type="predicted"/>
<dbReference type="AlphaFoldDB" id="A0A1W1XMT5"/>
<sequence length="386" mass="41772">MLHTLAIANYRSLRNLIAPLGRLTVVTGANGSGKSSLYRALRLLAETAQGGVIPSLAREGGLDSTLWAGPETISQAMRRGDVPLQGTVRNEPVALKLGFASEEFGYAIDLGLPIPGRTMFGGDPAIKRESIWAGPLYRPASALVERNNAVVKLRDGRSWQVLHQHLPGFDSMLMHSADPERAPELLRLREQMRGWRFYDHFRSDADAPARQAQIGTHTPVLANDGADLAAALQTIREIGDGAALDATIDDAFPGARIDIVSQSGRFAVQMFQHGLLRPLGTAELSDGTLRYLLLTAALLSPRPPALLVLNEPETSLHPDLLPALGRLIALAAERTQVLVVSHAARLIATLARSEDCVALQLEKEFGETRIAGLGDLERPAWSWPAR</sequence>
<dbReference type="FunFam" id="3.40.50.300:FF:002708">
    <property type="entry name" value="FeS assembly ATPase SufC"/>
    <property type="match status" value="1"/>
</dbReference>
<dbReference type="Gene3D" id="3.40.50.300">
    <property type="entry name" value="P-loop containing nucleotide triphosphate hydrolases"/>
    <property type="match status" value="2"/>
</dbReference>
<reference evidence="2 3" key="1">
    <citation type="submission" date="2017-04" db="EMBL/GenBank/DDBJ databases">
        <authorList>
            <person name="Afonso C.L."/>
            <person name="Miller P.J."/>
            <person name="Scott M.A."/>
            <person name="Spackman E."/>
            <person name="Goraichik I."/>
            <person name="Dimitrov K.M."/>
            <person name="Suarez D.L."/>
            <person name="Swayne D.E."/>
        </authorList>
    </citation>
    <scope>NUCLEOTIDE SEQUENCE [LARGE SCALE GENOMIC DNA]</scope>
    <source>
        <strain evidence="2 3">DSM 23236</strain>
    </source>
</reference>
<dbReference type="PIRSF" id="PIRSF029347">
    <property type="entry name" value="RecF"/>
    <property type="match status" value="1"/>
</dbReference>
<dbReference type="InterPro" id="IPR014555">
    <property type="entry name" value="RecF-like"/>
</dbReference>
<name>A0A1W1XMT5_9NEIS</name>
<dbReference type="RefSeq" id="WP_084090749.1">
    <property type="nucleotide sequence ID" value="NZ_FWXD01000011.1"/>
</dbReference>
<keyword evidence="3" id="KW-1185">Reference proteome</keyword>